<dbReference type="NCBIfam" id="NF041384">
    <property type="entry name" value="YHS_seleno_dom"/>
    <property type="match status" value="1"/>
</dbReference>
<protein>
    <submittedName>
        <fullName evidence="3">YHS domain-containing (Seleno)protein</fullName>
    </submittedName>
</protein>
<dbReference type="AlphaFoldDB" id="A0AAU7N1N8"/>
<dbReference type="Pfam" id="PF04945">
    <property type="entry name" value="YHS"/>
    <property type="match status" value="1"/>
</dbReference>
<keyword evidence="1" id="KW-0732">Signal</keyword>
<evidence type="ECO:0000313" key="3">
    <source>
        <dbReference type="EMBL" id="XBQ24559.1"/>
    </source>
</evidence>
<accession>A0AAU7N1N8</accession>
<gene>
    <name evidence="3" type="ORF">ABNE31_06485</name>
</gene>
<name>A0AAU7N1N8_9FLAO</name>
<organism evidence="3">
    <name type="scientific">Flagellimonas sp. MMG031</name>
    <dbReference type="NCBI Taxonomy" id="3158549"/>
    <lineage>
        <taxon>Bacteria</taxon>
        <taxon>Pseudomonadati</taxon>
        <taxon>Bacteroidota</taxon>
        <taxon>Flavobacteriia</taxon>
        <taxon>Flavobacteriales</taxon>
        <taxon>Flavobacteriaceae</taxon>
        <taxon>Flagellimonas</taxon>
    </lineage>
</organism>
<dbReference type="RefSeq" id="WP_349352787.1">
    <property type="nucleotide sequence ID" value="NZ_CP157804.1"/>
</dbReference>
<feature type="chain" id="PRO_5043369470" evidence="1">
    <location>
        <begin position="21"/>
        <end position="147"/>
    </location>
</feature>
<proteinExistence type="predicted"/>
<dbReference type="InterPro" id="IPR007029">
    <property type="entry name" value="YHS_dom"/>
</dbReference>
<feature type="signal peptide" evidence="1">
    <location>
        <begin position="1"/>
        <end position="20"/>
    </location>
</feature>
<feature type="domain" description="YHS" evidence="2">
    <location>
        <begin position="39"/>
        <end position="82"/>
    </location>
</feature>
<dbReference type="EMBL" id="CP157804">
    <property type="protein sequence ID" value="XBQ24559.1"/>
    <property type="molecule type" value="Genomic_DNA"/>
</dbReference>
<reference evidence="3" key="1">
    <citation type="submission" date="2024-05" db="EMBL/GenBank/DDBJ databases">
        <title>Draft Genome Sequences of Flagellimonas sp. MMG031 and Marinobacter sp. MMG032 Isolated from the dinoflagellate Symbiodinium pilosum.</title>
        <authorList>
            <person name="Shikuma N.J."/>
            <person name="Farrell M.V."/>
        </authorList>
    </citation>
    <scope>NUCLEOTIDE SEQUENCE</scope>
    <source>
        <strain evidence="3">MMG031</strain>
    </source>
</reference>
<evidence type="ECO:0000256" key="1">
    <source>
        <dbReference type="SAM" id="SignalP"/>
    </source>
</evidence>
<dbReference type="KEGG" id="fld:ABNE31_06485"/>
<sequence>MRLIFNTLFLLIGTFGFTQAVDYNTKGGYSVEGYDVVSYFQGQPVEGKREFTTTYDGTKFKFASKAHLETFQGDPKAYLPQYGGYCAYAVAINGKKVSVDPLTYEIREDKLYLFYNKGKNNTLEFWRNESPNELVSKADKNWERIKN</sequence>
<evidence type="ECO:0000259" key="2">
    <source>
        <dbReference type="Pfam" id="PF04945"/>
    </source>
</evidence>